<keyword evidence="1" id="KW-0732">Signal</keyword>
<dbReference type="Gene3D" id="3.40.190.10">
    <property type="entry name" value="Periplasmic binding protein-like II"/>
    <property type="match status" value="1"/>
</dbReference>
<dbReference type="AlphaFoldDB" id="A0A917DJ85"/>
<evidence type="ECO:0000259" key="2">
    <source>
        <dbReference type="Pfam" id="PF00496"/>
    </source>
</evidence>
<dbReference type="InterPro" id="IPR039424">
    <property type="entry name" value="SBP_5"/>
</dbReference>
<dbReference type="PANTHER" id="PTHR30290:SF38">
    <property type="entry name" value="D,D-DIPEPTIDE-BINDING PERIPLASMIC PROTEIN DDPA-RELATED"/>
    <property type="match status" value="1"/>
</dbReference>
<gene>
    <name evidence="3" type="ORF">GCM10010915_25110</name>
</gene>
<comment type="caution">
    <text evidence="3">The sequence shown here is derived from an EMBL/GenBank/DDBJ whole genome shotgun (WGS) entry which is preliminary data.</text>
</comment>
<dbReference type="Proteomes" id="UP000633205">
    <property type="component" value="Unassembled WGS sequence"/>
</dbReference>
<name>A0A917DJ85_9MICO</name>
<dbReference type="Pfam" id="PF00496">
    <property type="entry name" value="SBP_bac_5"/>
    <property type="match status" value="1"/>
</dbReference>
<dbReference type="PROSITE" id="PS51257">
    <property type="entry name" value="PROKAR_LIPOPROTEIN"/>
    <property type="match status" value="1"/>
</dbReference>
<dbReference type="PIRSF" id="PIRSF002741">
    <property type="entry name" value="MppA"/>
    <property type="match status" value="1"/>
</dbReference>
<accession>A0A917DJ85</accession>
<dbReference type="Gene3D" id="3.10.105.10">
    <property type="entry name" value="Dipeptide-binding Protein, Domain 3"/>
    <property type="match status" value="1"/>
</dbReference>
<evidence type="ECO:0000313" key="3">
    <source>
        <dbReference type="EMBL" id="GGD42974.1"/>
    </source>
</evidence>
<dbReference type="SUPFAM" id="SSF53850">
    <property type="entry name" value="Periplasmic binding protein-like II"/>
    <property type="match status" value="1"/>
</dbReference>
<sequence length="536" mass="58362">MSEQAGKVARLRPALGFTSLAAALALVATGCAQQPVAEKEEVDVSAEATAGGDLTVLIEIPARSFDPAVDNTMASTGDGARNAAVFDHLLYLDPATGEAIPHVAESLTPNDDGTVWTLTLRDGIEFSDGTAYDADAVKYTYEHIVEVGVQAIGRTVDTWTMDVVDPLTLEITTPEATMHLDKLIADSLPYIVSPTAMEEDPEGFAEDPVGAGPYMLDEWVRDSHEVYVKNPNYWQEGKPHLDSVRMELVSDAAQRVNAISTGQADMQTPSASSDLALIDQAENAGLNVASIDVNGGGWIYLNNQRAPFDDVRAREAIYRAIDRTGLAEVAQGSPSARAIETLFTETSPFYAEDLTFPEPDAERAQELFDELADEGTPVEFDYVNVAGDVNARQAQYIQSQLSEFENVSVTIDTIDLPAARERVFMNRDFDMSPYPGAYRYPDPEPALYNLLITDGSSNTPGYSNADVDAALDAARATTDPDERAEQYRIVQERFMADLPGLFTFQPRIDSVMTDEITGLVVNSRGTLVWSELGFRE</sequence>
<organism evidence="3 4">
    <name type="scientific">Microbacterium faecale</name>
    <dbReference type="NCBI Taxonomy" id="1804630"/>
    <lineage>
        <taxon>Bacteria</taxon>
        <taxon>Bacillati</taxon>
        <taxon>Actinomycetota</taxon>
        <taxon>Actinomycetes</taxon>
        <taxon>Micrococcales</taxon>
        <taxon>Microbacteriaceae</taxon>
        <taxon>Microbacterium</taxon>
    </lineage>
</organism>
<evidence type="ECO:0000256" key="1">
    <source>
        <dbReference type="ARBA" id="ARBA00022729"/>
    </source>
</evidence>
<dbReference type="EMBL" id="BMHO01000001">
    <property type="protein sequence ID" value="GGD42974.1"/>
    <property type="molecule type" value="Genomic_DNA"/>
</dbReference>
<reference evidence="3" key="1">
    <citation type="journal article" date="2014" name="Int. J. Syst. Evol. Microbiol.">
        <title>Complete genome sequence of Corynebacterium casei LMG S-19264T (=DSM 44701T), isolated from a smear-ripened cheese.</title>
        <authorList>
            <consortium name="US DOE Joint Genome Institute (JGI-PGF)"/>
            <person name="Walter F."/>
            <person name="Albersmeier A."/>
            <person name="Kalinowski J."/>
            <person name="Ruckert C."/>
        </authorList>
    </citation>
    <scope>NUCLEOTIDE SEQUENCE</scope>
    <source>
        <strain evidence="3">CGMCC 1.15152</strain>
    </source>
</reference>
<dbReference type="InterPro" id="IPR000914">
    <property type="entry name" value="SBP_5_dom"/>
</dbReference>
<dbReference type="RefSeq" id="WP_188712532.1">
    <property type="nucleotide sequence ID" value="NZ_BMHO01000001.1"/>
</dbReference>
<evidence type="ECO:0000313" key="4">
    <source>
        <dbReference type="Proteomes" id="UP000633205"/>
    </source>
</evidence>
<dbReference type="CDD" id="cd00995">
    <property type="entry name" value="PBP2_NikA_DppA_OppA_like"/>
    <property type="match status" value="1"/>
</dbReference>
<dbReference type="GO" id="GO:0043190">
    <property type="term" value="C:ATP-binding cassette (ABC) transporter complex"/>
    <property type="evidence" value="ECO:0007669"/>
    <property type="project" value="InterPro"/>
</dbReference>
<keyword evidence="4" id="KW-1185">Reference proteome</keyword>
<feature type="domain" description="Solute-binding protein family 5" evidence="2">
    <location>
        <begin position="99"/>
        <end position="457"/>
    </location>
</feature>
<dbReference type="GO" id="GO:1904680">
    <property type="term" value="F:peptide transmembrane transporter activity"/>
    <property type="evidence" value="ECO:0007669"/>
    <property type="project" value="TreeGrafter"/>
</dbReference>
<dbReference type="GO" id="GO:0042597">
    <property type="term" value="C:periplasmic space"/>
    <property type="evidence" value="ECO:0007669"/>
    <property type="project" value="UniProtKB-ARBA"/>
</dbReference>
<dbReference type="InterPro" id="IPR030678">
    <property type="entry name" value="Peptide/Ni-bd"/>
</dbReference>
<protein>
    <submittedName>
        <fullName evidence="3">ABC transporter substrate-binding protein</fullName>
    </submittedName>
</protein>
<proteinExistence type="predicted"/>
<dbReference type="PANTHER" id="PTHR30290">
    <property type="entry name" value="PERIPLASMIC BINDING COMPONENT OF ABC TRANSPORTER"/>
    <property type="match status" value="1"/>
</dbReference>
<dbReference type="GO" id="GO:0015833">
    <property type="term" value="P:peptide transport"/>
    <property type="evidence" value="ECO:0007669"/>
    <property type="project" value="TreeGrafter"/>
</dbReference>
<reference evidence="3" key="2">
    <citation type="submission" date="2020-09" db="EMBL/GenBank/DDBJ databases">
        <authorList>
            <person name="Sun Q."/>
            <person name="Zhou Y."/>
        </authorList>
    </citation>
    <scope>NUCLEOTIDE SEQUENCE</scope>
    <source>
        <strain evidence="3">CGMCC 1.15152</strain>
    </source>
</reference>